<evidence type="ECO:0000256" key="1">
    <source>
        <dbReference type="ARBA" id="ARBA00007730"/>
    </source>
</evidence>
<organism evidence="5 6">
    <name type="scientific">Prorocentrum cordatum</name>
    <dbReference type="NCBI Taxonomy" id="2364126"/>
    <lineage>
        <taxon>Eukaryota</taxon>
        <taxon>Sar</taxon>
        <taxon>Alveolata</taxon>
        <taxon>Dinophyceae</taxon>
        <taxon>Prorocentrales</taxon>
        <taxon>Prorocentraceae</taxon>
        <taxon>Prorocentrum</taxon>
    </lineage>
</organism>
<accession>A0ABN9P8M5</accession>
<proteinExistence type="inferred from homology"/>
<gene>
    <name evidence="5" type="ORF">PCOR1329_LOCUS654</name>
</gene>
<keyword evidence="3" id="KW-0560">Oxidoreductase</keyword>
<dbReference type="PANTHER" id="PTHR46332">
    <property type="entry name" value="ASPARTATE BETA-HYDROXYLASE DOMAIN-CONTAINING PROTEIN 2"/>
    <property type="match status" value="1"/>
</dbReference>
<evidence type="ECO:0000259" key="4">
    <source>
        <dbReference type="Pfam" id="PF05118"/>
    </source>
</evidence>
<dbReference type="InterPro" id="IPR051821">
    <property type="entry name" value="Asp/Asn_beta-hydroxylase"/>
</dbReference>
<dbReference type="PANTHER" id="PTHR46332:SF5">
    <property type="entry name" value="ASPARTATE BETA-HYDROXYLASE DOMAIN CONTAINING 2"/>
    <property type="match status" value="1"/>
</dbReference>
<dbReference type="InterPro" id="IPR007803">
    <property type="entry name" value="Asp/Arg/Pro-Hydrxlase"/>
</dbReference>
<evidence type="ECO:0000313" key="6">
    <source>
        <dbReference type="Proteomes" id="UP001189429"/>
    </source>
</evidence>
<dbReference type="EMBL" id="CAUYUJ010000144">
    <property type="protein sequence ID" value="CAK0788940.1"/>
    <property type="molecule type" value="Genomic_DNA"/>
</dbReference>
<protein>
    <recommendedName>
        <fullName evidence="4">Aspartyl/asparaginy/proline hydroxylase domain-containing protein</fullName>
    </recommendedName>
</protein>
<sequence length="329" mass="36211">MDLHQELLDMIRHFVEEQFEPGAQLSRVEPLVRWFGFDEGLRDAVVPGCGRRVLVRPLEGLIPERPFHDPADHPWCGGLARHAGTFMREVSPYLGRADAWGSAPQGTWGSMDAPEWRALGLVQNGIWVAEDGQFPASRAALSSLGGFRPDEVFFALMPAGSKIGRHSDKVNSVARAALRTPLSCGAPSQAARKAGLCTLRVGDWERQWKEGEVLVFDHTFVHSAANDSDRQRVVLVCRFWHPGCSEVERYALQLLQLLTAGMQEHAPDDGPDEPDLSAGDRVEVHSLLGAVHLNGRRGCIIKFVPETSRFAVRLDGDADAKAAMDVGRL</sequence>
<dbReference type="InterPro" id="IPR027443">
    <property type="entry name" value="IPNS-like_sf"/>
</dbReference>
<feature type="domain" description="Aspartyl/asparaginy/proline hydroxylase" evidence="4">
    <location>
        <begin position="112"/>
        <end position="242"/>
    </location>
</feature>
<dbReference type="Proteomes" id="UP001189429">
    <property type="component" value="Unassembled WGS sequence"/>
</dbReference>
<evidence type="ECO:0000256" key="2">
    <source>
        <dbReference type="ARBA" id="ARBA00022964"/>
    </source>
</evidence>
<dbReference type="Gene3D" id="2.60.120.330">
    <property type="entry name" value="B-lactam Antibiotic, Isopenicillin N Synthase, Chain"/>
    <property type="match status" value="1"/>
</dbReference>
<comment type="caution">
    <text evidence="5">The sequence shown here is derived from an EMBL/GenBank/DDBJ whole genome shotgun (WGS) entry which is preliminary data.</text>
</comment>
<keyword evidence="2" id="KW-0223">Dioxygenase</keyword>
<evidence type="ECO:0000256" key="3">
    <source>
        <dbReference type="ARBA" id="ARBA00023002"/>
    </source>
</evidence>
<name>A0ABN9P8M5_9DINO</name>
<keyword evidence="6" id="KW-1185">Reference proteome</keyword>
<comment type="similarity">
    <text evidence="1">Belongs to the aspartyl/asparaginyl beta-hydroxylase family.</text>
</comment>
<dbReference type="SUPFAM" id="SSF51197">
    <property type="entry name" value="Clavaminate synthase-like"/>
    <property type="match status" value="1"/>
</dbReference>
<reference evidence="5" key="1">
    <citation type="submission" date="2023-10" db="EMBL/GenBank/DDBJ databases">
        <authorList>
            <person name="Chen Y."/>
            <person name="Shah S."/>
            <person name="Dougan E. K."/>
            <person name="Thang M."/>
            <person name="Chan C."/>
        </authorList>
    </citation>
    <scope>NUCLEOTIDE SEQUENCE [LARGE SCALE GENOMIC DNA]</scope>
</reference>
<dbReference type="Pfam" id="PF05118">
    <property type="entry name" value="Asp_Arg_Hydrox"/>
    <property type="match status" value="1"/>
</dbReference>
<evidence type="ECO:0000313" key="5">
    <source>
        <dbReference type="EMBL" id="CAK0788940.1"/>
    </source>
</evidence>